<dbReference type="EMBL" id="AP027072">
    <property type="protein sequence ID" value="BDU63461.1"/>
    <property type="molecule type" value="Genomic_DNA"/>
</dbReference>
<dbReference type="Pfam" id="PF03112">
    <property type="entry name" value="DUF244"/>
    <property type="match status" value="1"/>
</dbReference>
<dbReference type="SUPFAM" id="SSF52980">
    <property type="entry name" value="Restriction endonuclease-like"/>
    <property type="match status" value="1"/>
</dbReference>
<dbReference type="Gene3D" id="3.90.320.10">
    <property type="match status" value="1"/>
</dbReference>
<proteinExistence type="predicted"/>
<dbReference type="InterPro" id="IPR011335">
    <property type="entry name" value="Restrct_endonuc-II-like"/>
</dbReference>
<dbReference type="InterPro" id="IPR004335">
    <property type="entry name" value="DUF244"/>
</dbReference>
<name>A0ABM8DLQ1_9SPIR</name>
<evidence type="ECO:0000313" key="2">
    <source>
        <dbReference type="Proteomes" id="UP001317516"/>
    </source>
</evidence>
<keyword evidence="2" id="KW-1185">Reference proteome</keyword>
<protein>
    <submittedName>
        <fullName evidence="1">Uncharacterized protein</fullName>
    </submittedName>
</protein>
<accession>A0ABM8DLQ1</accession>
<geneLocation type="plasmid" evidence="1 2">
    <name>p59</name>
</geneLocation>
<dbReference type="Proteomes" id="UP001317516">
    <property type="component" value="Plasmid p59"/>
</dbReference>
<dbReference type="InterPro" id="IPR011604">
    <property type="entry name" value="PDDEXK-like_dom_sf"/>
</dbReference>
<sequence>MDSEGKAQLLEIKFKYNLYLKSAVSKYNKTGNFLENKYFFKYYVQVQMQLLCTGLNKGNLFVIIGNEAINCVFERNDDFIREVMVNVSRLEAEVIRIANSLKSNSDIDIKNVDLDELSVIIGDFLKNGCVYKDLCDIDFKFDFLEFVKFSDFEIDGEDNWNLKECLEEISSLQSEIDRVEETTKKGHTLELSRLTKFIKDKLESQIDDLIGKFSLIEHVNYNFEGVFVPLRYD</sequence>
<reference evidence="1 2" key="1">
    <citation type="submission" date="2022-11" db="EMBL/GenBank/DDBJ databases">
        <title>Genome sequence of clinical isolate of the human pathogenic Borrelia fainii.</title>
        <authorList>
            <person name="Itokawa K."/>
            <person name="Sato K."/>
            <person name="Qiu Y."/>
        </authorList>
    </citation>
    <scope>NUCLEOTIDE SEQUENCE [LARGE SCALE GENOMIC DNA]</scope>
    <source>
        <strain evidence="1 2">Qtaro</strain>
        <plasmid evidence="1 2">p59</plasmid>
    </source>
</reference>
<organism evidence="1 2">
    <name type="scientific">Candidatus Borrelia fainii</name>
    <dbReference type="NCBI Taxonomy" id="2518322"/>
    <lineage>
        <taxon>Bacteria</taxon>
        <taxon>Pseudomonadati</taxon>
        <taxon>Spirochaetota</taxon>
        <taxon>Spirochaetia</taxon>
        <taxon>Spirochaetales</taxon>
        <taxon>Borreliaceae</taxon>
        <taxon>Borrelia</taxon>
    </lineage>
</organism>
<dbReference type="RefSeq" id="WP_281862352.1">
    <property type="nucleotide sequence ID" value="NZ_AP027072.1"/>
</dbReference>
<gene>
    <name evidence="1" type="ORF">BOFE_10010</name>
</gene>
<evidence type="ECO:0000313" key="1">
    <source>
        <dbReference type="EMBL" id="BDU63461.1"/>
    </source>
</evidence>
<keyword evidence="1" id="KW-0614">Plasmid</keyword>